<feature type="transmembrane region" description="Helical" evidence="1">
    <location>
        <begin position="141"/>
        <end position="163"/>
    </location>
</feature>
<keyword evidence="1" id="KW-0812">Transmembrane</keyword>
<keyword evidence="4" id="KW-1185">Reference proteome</keyword>
<dbReference type="SUPFAM" id="SSF48317">
    <property type="entry name" value="Acid phosphatase/Vanadium-dependent haloperoxidase"/>
    <property type="match status" value="1"/>
</dbReference>
<keyword evidence="1" id="KW-1133">Transmembrane helix</keyword>
<evidence type="ECO:0000256" key="1">
    <source>
        <dbReference type="SAM" id="Phobius"/>
    </source>
</evidence>
<feature type="transmembrane region" description="Helical" evidence="1">
    <location>
        <begin position="102"/>
        <end position="135"/>
    </location>
</feature>
<dbReference type="EMBL" id="PDYG01000123">
    <property type="protein sequence ID" value="PHU36780.1"/>
    <property type="molecule type" value="Genomic_DNA"/>
</dbReference>
<comment type="caution">
    <text evidence="3">The sequence shown here is derived from an EMBL/GenBank/DDBJ whole genome shotgun (WGS) entry which is preliminary data.</text>
</comment>
<evidence type="ECO:0000259" key="2">
    <source>
        <dbReference type="SMART" id="SM00014"/>
    </source>
</evidence>
<proteinExistence type="predicted"/>
<reference evidence="3 4" key="1">
    <citation type="submission" date="2017-10" db="EMBL/GenBank/DDBJ databases">
        <title>Resolving the taxonomy of Roseburia spp., Eubacterium rectale and Agathobacter spp. through phylogenomic analysis.</title>
        <authorList>
            <person name="Sheridan P.O."/>
            <person name="Walker A.W."/>
            <person name="Duncan S.H."/>
            <person name="Scott K.P."/>
            <person name="Toole P.W.O."/>
            <person name="Luis P."/>
            <person name="Flint H.J."/>
        </authorList>
    </citation>
    <scope>NUCLEOTIDE SEQUENCE [LARGE SCALE GENOMIC DNA]</scope>
    <source>
        <strain evidence="3 4">JK623</strain>
    </source>
</reference>
<organism evidence="3 4">
    <name type="scientific">Agathobacter ruminis</name>
    <dbReference type="NCBI Taxonomy" id="1712665"/>
    <lineage>
        <taxon>Bacteria</taxon>
        <taxon>Bacillati</taxon>
        <taxon>Bacillota</taxon>
        <taxon>Clostridia</taxon>
        <taxon>Lachnospirales</taxon>
        <taxon>Lachnospiraceae</taxon>
        <taxon>Agathobacter</taxon>
    </lineage>
</organism>
<dbReference type="AlphaFoldDB" id="A0A2G3E0W1"/>
<evidence type="ECO:0000313" key="3">
    <source>
        <dbReference type="EMBL" id="PHU36780.1"/>
    </source>
</evidence>
<feature type="domain" description="Phosphatidic acid phosphatase type 2/haloperoxidase" evidence="2">
    <location>
        <begin position="58"/>
        <end position="162"/>
    </location>
</feature>
<dbReference type="CDD" id="cd01610">
    <property type="entry name" value="PAP2_like"/>
    <property type="match status" value="1"/>
</dbReference>
<evidence type="ECO:0000313" key="4">
    <source>
        <dbReference type="Proteomes" id="UP000224563"/>
    </source>
</evidence>
<dbReference type="Proteomes" id="UP000224563">
    <property type="component" value="Unassembled WGS sequence"/>
</dbReference>
<feature type="transmembrane region" description="Helical" evidence="1">
    <location>
        <begin position="52"/>
        <end position="72"/>
    </location>
</feature>
<feature type="transmembrane region" description="Helical" evidence="1">
    <location>
        <begin position="28"/>
        <end position="46"/>
    </location>
</feature>
<dbReference type="SMART" id="SM00014">
    <property type="entry name" value="acidPPc"/>
    <property type="match status" value="1"/>
</dbReference>
<dbReference type="Gene3D" id="1.20.144.10">
    <property type="entry name" value="Phosphatidic acid phosphatase type 2/haloperoxidase"/>
    <property type="match status" value="1"/>
</dbReference>
<dbReference type="InterPro" id="IPR036938">
    <property type="entry name" value="PAP2/HPO_sf"/>
</dbReference>
<gene>
    <name evidence="3" type="ORF">CSX02_11450</name>
</gene>
<dbReference type="PANTHER" id="PTHR14969:SF13">
    <property type="entry name" value="AT30094P"/>
    <property type="match status" value="1"/>
</dbReference>
<reference evidence="3 4" key="2">
    <citation type="submission" date="2017-10" db="EMBL/GenBank/DDBJ databases">
        <authorList>
            <person name="Banno H."/>
            <person name="Chua N.-H."/>
        </authorList>
    </citation>
    <scope>NUCLEOTIDE SEQUENCE [LARGE SCALE GENOMIC DNA]</scope>
    <source>
        <strain evidence="3 4">JK623</strain>
    </source>
</reference>
<name>A0A2G3E0W1_9FIRM</name>
<keyword evidence="1" id="KW-0472">Membrane</keyword>
<protein>
    <submittedName>
        <fullName evidence="3">Phosphatase PAP2 family protein</fullName>
    </submittedName>
</protein>
<sequence>MRDFYIRLVTTTAEKPALCRFLKASNRLLTVLSFVAYPVLLLFLFLQKDAHLFEAIVAPLDGFLFVTVYRFIRNRKRPYESLPIHPIIEKQTKGKSFPSRHVYSAMAIACAWLLWSGIPVAGIILILCALLLATIRVLTGVHYISDVLAGAAFAVLCSLIVYYY</sequence>
<accession>A0A2G3E0W1</accession>
<dbReference type="Pfam" id="PF01569">
    <property type="entry name" value="PAP2"/>
    <property type="match status" value="1"/>
</dbReference>
<dbReference type="RefSeq" id="WP_099386767.1">
    <property type="nucleotide sequence ID" value="NZ_JANSWH010000061.1"/>
</dbReference>
<dbReference type="PANTHER" id="PTHR14969">
    <property type="entry name" value="SPHINGOSINE-1-PHOSPHATE PHOSPHOHYDROLASE"/>
    <property type="match status" value="1"/>
</dbReference>
<dbReference type="InterPro" id="IPR000326">
    <property type="entry name" value="PAP2/HPO"/>
</dbReference>